<dbReference type="SFLD" id="SFLDG01144">
    <property type="entry name" value="C2.B.4:_PGP_Like"/>
    <property type="match status" value="1"/>
</dbReference>
<dbReference type="PROSITE" id="PS01228">
    <property type="entry name" value="COF_1"/>
    <property type="match status" value="1"/>
</dbReference>
<accession>A0AAE9XET7</accession>
<dbReference type="EC" id="3.1.3.23" evidence="1"/>
<dbReference type="GO" id="GO:0050308">
    <property type="term" value="F:sugar-phosphatase activity"/>
    <property type="evidence" value="ECO:0007669"/>
    <property type="project" value="UniProtKB-EC"/>
</dbReference>
<dbReference type="NCBIfam" id="NF007806">
    <property type="entry name" value="PRK10513.1"/>
    <property type="match status" value="1"/>
</dbReference>
<dbReference type="InterPro" id="IPR036412">
    <property type="entry name" value="HAD-like_sf"/>
</dbReference>
<name>A0AAE9XET7_9ENTE</name>
<dbReference type="SFLD" id="SFLDG01140">
    <property type="entry name" value="C2.B:_Phosphomannomutase_and_P"/>
    <property type="match status" value="1"/>
</dbReference>
<dbReference type="AlphaFoldDB" id="A0AAE9XET7"/>
<proteinExistence type="predicted"/>
<evidence type="ECO:0000313" key="2">
    <source>
        <dbReference type="Proteomes" id="UP001179600"/>
    </source>
</evidence>
<dbReference type="InterPro" id="IPR000150">
    <property type="entry name" value="Cof"/>
</dbReference>
<dbReference type="NCBIfam" id="TIGR00099">
    <property type="entry name" value="Cof-subfamily"/>
    <property type="match status" value="1"/>
</dbReference>
<organism evidence="1 2">
    <name type="scientific">Vagococcus lutrae</name>
    <dbReference type="NCBI Taxonomy" id="81947"/>
    <lineage>
        <taxon>Bacteria</taxon>
        <taxon>Bacillati</taxon>
        <taxon>Bacillota</taxon>
        <taxon>Bacilli</taxon>
        <taxon>Lactobacillales</taxon>
        <taxon>Enterococcaceae</taxon>
        <taxon>Vagococcus</taxon>
    </lineage>
</organism>
<dbReference type="GO" id="GO:0005829">
    <property type="term" value="C:cytosol"/>
    <property type="evidence" value="ECO:0007669"/>
    <property type="project" value="TreeGrafter"/>
</dbReference>
<dbReference type="Proteomes" id="UP001179600">
    <property type="component" value="Chromosome"/>
</dbReference>
<reference evidence="1" key="1">
    <citation type="submission" date="2023-01" db="EMBL/GenBank/DDBJ databases">
        <title>Oxazolidinone resistance genes in florfenicol resistant enterococci from beef cattle and veal calves at slaughter.</title>
        <authorList>
            <person name="Biggel M."/>
        </authorList>
    </citation>
    <scope>NUCLEOTIDE SEQUENCE</scope>
    <source>
        <strain evidence="1">K204-1</strain>
    </source>
</reference>
<dbReference type="RefSeq" id="WP_248852337.1">
    <property type="nucleotide sequence ID" value="NZ_CP097044.1"/>
</dbReference>
<evidence type="ECO:0000313" key="1">
    <source>
        <dbReference type="EMBL" id="WCG22426.1"/>
    </source>
</evidence>
<dbReference type="Gene3D" id="3.40.50.1000">
    <property type="entry name" value="HAD superfamily/HAD-like"/>
    <property type="match status" value="1"/>
</dbReference>
<dbReference type="Pfam" id="PF08282">
    <property type="entry name" value="Hydrolase_3"/>
    <property type="match status" value="1"/>
</dbReference>
<dbReference type="InterPro" id="IPR023214">
    <property type="entry name" value="HAD_sf"/>
</dbReference>
<dbReference type="EMBL" id="CP116507">
    <property type="protein sequence ID" value="WCG22426.1"/>
    <property type="molecule type" value="Genomic_DNA"/>
</dbReference>
<dbReference type="PANTHER" id="PTHR10000:SF8">
    <property type="entry name" value="HAD SUPERFAMILY HYDROLASE-LIKE, TYPE 3"/>
    <property type="match status" value="1"/>
</dbReference>
<dbReference type="InterPro" id="IPR006379">
    <property type="entry name" value="HAD-SF_hydro_IIB"/>
</dbReference>
<dbReference type="GO" id="GO:0000287">
    <property type="term" value="F:magnesium ion binding"/>
    <property type="evidence" value="ECO:0007669"/>
    <property type="project" value="TreeGrafter"/>
</dbReference>
<protein>
    <submittedName>
        <fullName evidence="1">Sugar-phosphatase</fullName>
        <ecNumber evidence="1">3.1.3.23</ecNumber>
    </submittedName>
</protein>
<dbReference type="PANTHER" id="PTHR10000">
    <property type="entry name" value="PHOSPHOSERINE PHOSPHATASE"/>
    <property type="match status" value="1"/>
</dbReference>
<dbReference type="SFLD" id="SFLDS00003">
    <property type="entry name" value="Haloacid_Dehalogenase"/>
    <property type="match status" value="1"/>
</dbReference>
<dbReference type="PROSITE" id="PS01229">
    <property type="entry name" value="COF_2"/>
    <property type="match status" value="1"/>
</dbReference>
<keyword evidence="1" id="KW-0378">Hydrolase</keyword>
<dbReference type="Gene3D" id="3.30.1240.10">
    <property type="match status" value="1"/>
</dbReference>
<dbReference type="NCBIfam" id="TIGR01484">
    <property type="entry name" value="HAD-SF-IIB"/>
    <property type="match status" value="1"/>
</dbReference>
<sequence length="268" mass="30036">MTIKLVTIDIDGTLLNNNHEILPEVKETIQQKRAEGVQIVLASGRPLIGMLDYVKELDLTSDTDYIISYNGSLVLTAGSHEVLVKHVLTHDEYIEIEALSRQIGSHLHVEDMEAIYTANRNISPYTVLESYLTNMPIRYRTVEEMDPDMMISKMMLIDEPDVLDAAEKKIPASLYDKYTFVKSMPYFLEVLNKEASKGNALHDLAQRLGIKQEETMAIGDNENDISMLQYAGIGVAMGNATDKTKQYADKISLTNEEAGVAYALKTWA</sequence>
<gene>
    <name evidence="1" type="primary">yidA</name>
    <name evidence="1" type="ORF">PML95_08495</name>
</gene>
<dbReference type="SUPFAM" id="SSF56784">
    <property type="entry name" value="HAD-like"/>
    <property type="match status" value="1"/>
</dbReference>
<dbReference type="CDD" id="cd07516">
    <property type="entry name" value="HAD_Pase"/>
    <property type="match status" value="1"/>
</dbReference>